<sequence length="478" mass="53566">MSEKLTAQQYRDLIERAIGTSDSDSEPPNSRTLYTPPGHRAALDPNASIVLGGRGVGKTAWFHALLDKEMREIAADRYQMPALRRVRVHIGFGSKNRPDNYPGQRTLNMLLDKGHEAVDIWYAVALYNFESAPVRALADWESRTGWVLQNPEGFETELARIDETTRAEGVTRLLLFDALDLLHSDRAQADVLASGALRLALELRTKTRNLRAKLFLRPDMWESADTNFTDASKLLTNMVDLRWEAASLYSLLFHLMSSAGTNDARTFQDEASWVPRKDGSEDELKRALGLITSEFMGNNYRKGRTYTWIPNHLADGRGQTSPRSLLAAIHKAAGETKIHHPNSGKALHWDDIRTGVQHASETRVKEVKEDIPWVGYTLEALKKKISVPVDQGEVERYWDQAGLKNTLEFQSTATNGLAIDDERSPTGPSGMEYTDLVQDLRDLGIFTVRADGRLDLPDVYRIAFEIGRKGGVPLARKA</sequence>
<feature type="compositionally biased region" description="Polar residues" evidence="1">
    <location>
        <begin position="20"/>
        <end position="33"/>
    </location>
</feature>
<accession>A0A366ILL9</accession>
<dbReference type="RefSeq" id="WP_147233230.1">
    <property type="nucleotide sequence ID" value="NZ_QNSB01000002.1"/>
</dbReference>
<evidence type="ECO:0000256" key="1">
    <source>
        <dbReference type="SAM" id="MobiDB-lite"/>
    </source>
</evidence>
<dbReference type="AlphaFoldDB" id="A0A366ILL9"/>
<evidence type="ECO:0000313" key="2">
    <source>
        <dbReference type="EMBL" id="RBP73621.1"/>
    </source>
</evidence>
<reference evidence="2 3" key="1">
    <citation type="submission" date="2018-06" db="EMBL/GenBank/DDBJ databases">
        <title>Freshwater and sediment microbial communities from various areas in North America, analyzing microbe dynamics in response to fracking.</title>
        <authorList>
            <person name="Lamendella R."/>
        </authorList>
    </citation>
    <scope>NUCLEOTIDE SEQUENCE [LARGE SCALE GENOMIC DNA]</scope>
    <source>
        <strain evidence="2 3">3b_TX</strain>
    </source>
</reference>
<dbReference type="Proteomes" id="UP000253509">
    <property type="component" value="Unassembled WGS sequence"/>
</dbReference>
<comment type="caution">
    <text evidence="2">The sequence shown here is derived from an EMBL/GenBank/DDBJ whole genome shotgun (WGS) entry which is preliminary data.</text>
</comment>
<gene>
    <name evidence="2" type="ORF">DFO65_102149</name>
</gene>
<keyword evidence="3" id="KW-1185">Reference proteome</keyword>
<name>A0A366ILL9_9MICO</name>
<dbReference type="EMBL" id="QNSB01000002">
    <property type="protein sequence ID" value="RBP73621.1"/>
    <property type="molecule type" value="Genomic_DNA"/>
</dbReference>
<proteinExistence type="predicted"/>
<protein>
    <recommendedName>
        <fullName evidence="4">AAA domain-containing protein</fullName>
    </recommendedName>
</protein>
<feature type="region of interest" description="Disordered" evidence="1">
    <location>
        <begin position="17"/>
        <end position="38"/>
    </location>
</feature>
<evidence type="ECO:0008006" key="4">
    <source>
        <dbReference type="Google" id="ProtNLM"/>
    </source>
</evidence>
<organism evidence="2 3">
    <name type="scientific">Brevibacterium celere</name>
    <dbReference type="NCBI Taxonomy" id="225845"/>
    <lineage>
        <taxon>Bacteria</taxon>
        <taxon>Bacillati</taxon>
        <taxon>Actinomycetota</taxon>
        <taxon>Actinomycetes</taxon>
        <taxon>Micrococcales</taxon>
        <taxon>Brevibacteriaceae</taxon>
        <taxon>Brevibacterium</taxon>
    </lineage>
</organism>
<evidence type="ECO:0000313" key="3">
    <source>
        <dbReference type="Proteomes" id="UP000253509"/>
    </source>
</evidence>